<name>A0A511YB98_9FLAO</name>
<dbReference type="AlphaFoldDB" id="A0A511YB98"/>
<evidence type="ECO:0000313" key="2">
    <source>
        <dbReference type="Proteomes" id="UP000321150"/>
    </source>
</evidence>
<gene>
    <name evidence="1" type="ORF">CLA01_25480</name>
</gene>
<sequence length="260" mass="29946">MFSLYNFIQLNNYEIMNENDYRLAAAEWGNCVSDYSRITNLIPTNYIFELSSQQIDKIKQQNKYVDVCAEVGVFNGSLVLIFLPLDAQGHVDKSITEYQYTTLGPLKYDLKLQETKEFTVTKNAVLSSNLTKIDGNTNTSVPVTEQPVLDQDIAVDAIERWRDEGMEWFFRECNEFGGERVFRRFYISMEDLTHPSPEVLGIKCSFGLRYNDIYQRMLVTLIFISFHEMLQEGSNVATISNTYDWAKPCPPVCRIPELGS</sequence>
<protein>
    <submittedName>
        <fullName evidence="1">Uncharacterized protein</fullName>
    </submittedName>
</protein>
<dbReference type="Proteomes" id="UP000321150">
    <property type="component" value="Unassembled WGS sequence"/>
</dbReference>
<organism evidence="1 2">
    <name type="scientific">Chryseobacterium lathyri</name>
    <dbReference type="NCBI Taxonomy" id="395933"/>
    <lineage>
        <taxon>Bacteria</taxon>
        <taxon>Pseudomonadati</taxon>
        <taxon>Bacteroidota</taxon>
        <taxon>Flavobacteriia</taxon>
        <taxon>Flavobacteriales</taxon>
        <taxon>Weeksellaceae</taxon>
        <taxon>Chryseobacterium group</taxon>
        <taxon>Chryseobacterium</taxon>
    </lineage>
</organism>
<proteinExistence type="predicted"/>
<accession>A0A511YB98</accession>
<dbReference type="EMBL" id="BJYI01000007">
    <property type="protein sequence ID" value="GEN72476.1"/>
    <property type="molecule type" value="Genomic_DNA"/>
</dbReference>
<comment type="caution">
    <text evidence="1">The sequence shown here is derived from an EMBL/GenBank/DDBJ whole genome shotgun (WGS) entry which is preliminary data.</text>
</comment>
<reference evidence="1 2" key="1">
    <citation type="submission" date="2019-07" db="EMBL/GenBank/DDBJ databases">
        <title>Whole genome shotgun sequence of Chryseobacterium lathyri NBRC 105250.</title>
        <authorList>
            <person name="Hosoyama A."/>
            <person name="Uohara A."/>
            <person name="Ohji S."/>
            <person name="Ichikawa N."/>
        </authorList>
    </citation>
    <scope>NUCLEOTIDE SEQUENCE [LARGE SCALE GENOMIC DNA]</scope>
    <source>
        <strain evidence="1 2">NBRC 105250</strain>
    </source>
</reference>
<evidence type="ECO:0000313" key="1">
    <source>
        <dbReference type="EMBL" id="GEN72476.1"/>
    </source>
</evidence>